<keyword evidence="6" id="KW-0812">Transmembrane</keyword>
<evidence type="ECO:0000313" key="9">
    <source>
        <dbReference type="EMBL" id="MBJ7539219.1"/>
    </source>
</evidence>
<sequence length="658" mass="71700">MSLSVIQRILLGFGILLLLLLTLAASGFSGIQKIENRLNVVTGDVANISASSSRLREVLSSANASVLQYLLSNSPDALVSLEEKFQSQQAGYSEIHKQLETQLQPLPEMEGVLNSINTEAVNFFEYTKVAFANHKLGLELTSAIVNEKLDLKDSVSFAVEDLTLLEEDGDNSEIKFAASYMRSQMESLQVSVSDYFDLHNLEDMASLREDMAATISGIKDKQAYVKDDSINDLVHEVEIGTTADEGVIAKYYENLRLSQESEALAEQLSDSMEKLNGFTKTLLIEASTMRAKAKVEANDAATLSIYIMSIVLVISVLIAVLVALWVSRSIRLPLKEVMNVLGKISEGDFTQRSKVKTKDEFGELSRWVNDLVAKLQGVLVEIERASNNVAESAQSNVRLAGESKRLMGAQNDKTTGVASAMTEMAATVHQVAKSSEITLHQIQQVDQSATQNRSSMDQNIQKIEGLVEQIEESTRVVNQLDEHSKDIGRILEVIQGIAEQTNLLALNAAIEAARAGEQGRGFAVVADEVRTLATRTHSSTEEIQNVIVQLQAGVSKTVESMEVSRKSAHSSVDEAHAVGESLAELQEHMVEIRDLSTQIATAAEQQSAVANEISQNVLEISSMSDQASLGADQSEKDSSGLSELASHQKHLLSQFKTA</sequence>
<dbReference type="Proteomes" id="UP000628710">
    <property type="component" value="Unassembled WGS sequence"/>
</dbReference>
<name>A0A934JSJ8_9GAMM</name>
<evidence type="ECO:0000256" key="6">
    <source>
        <dbReference type="SAM" id="Phobius"/>
    </source>
</evidence>
<dbReference type="PANTHER" id="PTHR32089">
    <property type="entry name" value="METHYL-ACCEPTING CHEMOTAXIS PROTEIN MCPB"/>
    <property type="match status" value="1"/>
</dbReference>
<dbReference type="SUPFAM" id="SSF58104">
    <property type="entry name" value="Methyl-accepting chemotaxis protein (MCP) signaling domain"/>
    <property type="match status" value="1"/>
</dbReference>
<dbReference type="PROSITE" id="PS50885">
    <property type="entry name" value="HAMP"/>
    <property type="match status" value="1"/>
</dbReference>
<keyword evidence="2 4" id="KW-0807">Transducer</keyword>
<dbReference type="RefSeq" id="WP_199469625.1">
    <property type="nucleotide sequence ID" value="NZ_JAEMNX010000022.1"/>
</dbReference>
<dbReference type="SMART" id="SM00304">
    <property type="entry name" value="HAMP"/>
    <property type="match status" value="1"/>
</dbReference>
<dbReference type="InterPro" id="IPR003660">
    <property type="entry name" value="HAMP_dom"/>
</dbReference>
<evidence type="ECO:0000256" key="3">
    <source>
        <dbReference type="ARBA" id="ARBA00029447"/>
    </source>
</evidence>
<feature type="domain" description="HAMP" evidence="8">
    <location>
        <begin position="328"/>
        <end position="380"/>
    </location>
</feature>
<comment type="caution">
    <text evidence="9">The sequence shown here is derived from an EMBL/GenBank/DDBJ whole genome shotgun (WGS) entry which is preliminary data.</text>
</comment>
<dbReference type="Gene3D" id="1.10.287.950">
    <property type="entry name" value="Methyl-accepting chemotaxis protein"/>
    <property type="match status" value="1"/>
</dbReference>
<dbReference type="GO" id="GO:0006935">
    <property type="term" value="P:chemotaxis"/>
    <property type="evidence" value="ECO:0007669"/>
    <property type="project" value="UniProtKB-ARBA"/>
</dbReference>
<gene>
    <name evidence="9" type="ORF">I8J31_16190</name>
</gene>
<comment type="subcellular location">
    <subcellularLocation>
        <location evidence="1">Membrane</location>
    </subcellularLocation>
</comment>
<dbReference type="CDD" id="cd11386">
    <property type="entry name" value="MCP_signal"/>
    <property type="match status" value="1"/>
</dbReference>
<dbReference type="SMART" id="SM00283">
    <property type="entry name" value="MA"/>
    <property type="match status" value="1"/>
</dbReference>
<keyword evidence="6" id="KW-0472">Membrane</keyword>
<organism evidence="9 10">
    <name type="scientific">Marinomonas transparens</name>
    <dbReference type="NCBI Taxonomy" id="2795388"/>
    <lineage>
        <taxon>Bacteria</taxon>
        <taxon>Pseudomonadati</taxon>
        <taxon>Pseudomonadota</taxon>
        <taxon>Gammaproteobacteria</taxon>
        <taxon>Oceanospirillales</taxon>
        <taxon>Oceanospirillaceae</taxon>
        <taxon>Marinomonas</taxon>
    </lineage>
</organism>
<dbReference type="PROSITE" id="PS50111">
    <property type="entry name" value="CHEMOTAXIS_TRANSDUC_2"/>
    <property type="match status" value="1"/>
</dbReference>
<feature type="domain" description="Methyl-accepting transducer" evidence="7">
    <location>
        <begin position="385"/>
        <end position="621"/>
    </location>
</feature>
<comment type="similarity">
    <text evidence="3">Belongs to the methyl-accepting chemotaxis (MCP) protein family.</text>
</comment>
<evidence type="ECO:0000256" key="2">
    <source>
        <dbReference type="ARBA" id="ARBA00023224"/>
    </source>
</evidence>
<protein>
    <submittedName>
        <fullName evidence="9">Methyl-accepting chemotaxis protein</fullName>
    </submittedName>
</protein>
<dbReference type="Gene3D" id="6.10.340.10">
    <property type="match status" value="1"/>
</dbReference>
<dbReference type="GO" id="GO:0016020">
    <property type="term" value="C:membrane"/>
    <property type="evidence" value="ECO:0007669"/>
    <property type="project" value="UniProtKB-SubCell"/>
</dbReference>
<evidence type="ECO:0000313" key="10">
    <source>
        <dbReference type="Proteomes" id="UP000628710"/>
    </source>
</evidence>
<dbReference type="EMBL" id="JAEMNX010000022">
    <property type="protein sequence ID" value="MBJ7539219.1"/>
    <property type="molecule type" value="Genomic_DNA"/>
</dbReference>
<keyword evidence="6" id="KW-1133">Transmembrane helix</keyword>
<feature type="transmembrane region" description="Helical" evidence="6">
    <location>
        <begin position="303"/>
        <end position="326"/>
    </location>
</feature>
<evidence type="ECO:0000256" key="5">
    <source>
        <dbReference type="SAM" id="MobiDB-lite"/>
    </source>
</evidence>
<feature type="region of interest" description="Disordered" evidence="5">
    <location>
        <begin position="624"/>
        <end position="646"/>
    </location>
</feature>
<accession>A0A934JSJ8</accession>
<dbReference type="InterPro" id="IPR004089">
    <property type="entry name" value="MCPsignal_dom"/>
</dbReference>
<evidence type="ECO:0000259" key="7">
    <source>
        <dbReference type="PROSITE" id="PS50111"/>
    </source>
</evidence>
<dbReference type="GO" id="GO:0007165">
    <property type="term" value="P:signal transduction"/>
    <property type="evidence" value="ECO:0007669"/>
    <property type="project" value="UniProtKB-KW"/>
</dbReference>
<dbReference type="Pfam" id="PF00015">
    <property type="entry name" value="MCPsignal"/>
    <property type="match status" value="1"/>
</dbReference>
<dbReference type="FunFam" id="1.10.287.950:FF:000001">
    <property type="entry name" value="Methyl-accepting chemotaxis sensory transducer"/>
    <property type="match status" value="1"/>
</dbReference>
<evidence type="ECO:0000256" key="4">
    <source>
        <dbReference type="PROSITE-ProRule" id="PRU00284"/>
    </source>
</evidence>
<dbReference type="PANTHER" id="PTHR32089:SF112">
    <property type="entry name" value="LYSOZYME-LIKE PROTEIN-RELATED"/>
    <property type="match status" value="1"/>
</dbReference>
<dbReference type="CDD" id="cd06225">
    <property type="entry name" value="HAMP"/>
    <property type="match status" value="1"/>
</dbReference>
<evidence type="ECO:0000259" key="8">
    <source>
        <dbReference type="PROSITE" id="PS50885"/>
    </source>
</evidence>
<proteinExistence type="inferred from homology"/>
<dbReference type="Pfam" id="PF00672">
    <property type="entry name" value="HAMP"/>
    <property type="match status" value="1"/>
</dbReference>
<dbReference type="AlphaFoldDB" id="A0A934JSJ8"/>
<keyword evidence="10" id="KW-1185">Reference proteome</keyword>
<evidence type="ECO:0000256" key="1">
    <source>
        <dbReference type="ARBA" id="ARBA00004370"/>
    </source>
</evidence>
<reference evidence="9" key="1">
    <citation type="submission" date="2020-12" db="EMBL/GenBank/DDBJ databases">
        <title>Marinomonas arctica sp. nov., a psychrotolerant bacterium isolated from the Arctic.</title>
        <authorList>
            <person name="Zhang Y."/>
        </authorList>
    </citation>
    <scope>NUCLEOTIDE SEQUENCE</scope>
    <source>
        <strain evidence="9">C1424</strain>
    </source>
</reference>